<dbReference type="PANTHER" id="PTHR43861">
    <property type="entry name" value="TRANS-ACONITATE 2-METHYLTRANSFERASE-RELATED"/>
    <property type="match status" value="1"/>
</dbReference>
<dbReference type="InterPro" id="IPR029063">
    <property type="entry name" value="SAM-dependent_MTases_sf"/>
</dbReference>
<evidence type="ECO:0000313" key="2">
    <source>
        <dbReference type="Proteomes" id="UP000568446"/>
    </source>
</evidence>
<protein>
    <submittedName>
        <fullName evidence="1">Class I SAM-dependent methyltransferase</fullName>
    </submittedName>
</protein>
<name>A0A7K4MKB6_9ARCH</name>
<sequence length="280" mass="33166">MKEIFRVINCKKCNFSHLSPKPSENTLQKYYKKEYYQKNKIPTLEFKKELKDQKWLDQQSEEHWFLLKKFGKSRGKVLDVGCGNGFFLHYMKTKGWNVLGIEPSSFARKHAASLGVKTIPNFIGLKNSTFDVIMLRYTLEHLRNPSFMLKKIKKYLVKNGLLIIIVPNDFNPLQLCVEKMGYEEWWVRIPDHINYFNFKSIKLLLEKIGYDVVYQTTDFPMELFLLMGSDYVKNSAIGKKCHTKRMNFENNLKPEILRRLYKSFVKNDIGRTCITYARIQ</sequence>
<proteinExistence type="predicted"/>
<dbReference type="Proteomes" id="UP000568446">
    <property type="component" value="Unassembled WGS sequence"/>
</dbReference>
<keyword evidence="1" id="KW-0808">Transferase</keyword>
<evidence type="ECO:0000313" key="1">
    <source>
        <dbReference type="EMBL" id="NWJ29654.1"/>
    </source>
</evidence>
<dbReference type="CDD" id="cd02440">
    <property type="entry name" value="AdoMet_MTases"/>
    <property type="match status" value="1"/>
</dbReference>
<dbReference type="GO" id="GO:0008168">
    <property type="term" value="F:methyltransferase activity"/>
    <property type="evidence" value="ECO:0007669"/>
    <property type="project" value="UniProtKB-KW"/>
</dbReference>
<accession>A0A7K4MKB6</accession>
<organism evidence="1 2">
    <name type="scientific">Marine Group I thaumarchaeote</name>
    <dbReference type="NCBI Taxonomy" id="2511932"/>
    <lineage>
        <taxon>Archaea</taxon>
        <taxon>Nitrososphaerota</taxon>
        <taxon>Marine Group I</taxon>
    </lineage>
</organism>
<dbReference type="SUPFAM" id="SSF53335">
    <property type="entry name" value="S-adenosyl-L-methionine-dependent methyltransferases"/>
    <property type="match status" value="1"/>
</dbReference>
<gene>
    <name evidence="1" type="ORF">HX850_01875</name>
</gene>
<dbReference type="GO" id="GO:0032259">
    <property type="term" value="P:methylation"/>
    <property type="evidence" value="ECO:0007669"/>
    <property type="project" value="UniProtKB-KW"/>
</dbReference>
<dbReference type="EMBL" id="JACATK010000005">
    <property type="protein sequence ID" value="NWJ29654.1"/>
    <property type="molecule type" value="Genomic_DNA"/>
</dbReference>
<dbReference type="Pfam" id="PF13489">
    <property type="entry name" value="Methyltransf_23"/>
    <property type="match status" value="1"/>
</dbReference>
<comment type="caution">
    <text evidence="1">The sequence shown here is derived from an EMBL/GenBank/DDBJ whole genome shotgun (WGS) entry which is preliminary data.</text>
</comment>
<dbReference type="Gene3D" id="3.40.50.150">
    <property type="entry name" value="Vaccinia Virus protein VP39"/>
    <property type="match status" value="1"/>
</dbReference>
<keyword evidence="1" id="KW-0489">Methyltransferase</keyword>
<dbReference type="AlphaFoldDB" id="A0A7K4MKB6"/>
<reference evidence="1 2" key="1">
    <citation type="journal article" date="2019" name="Environ. Microbiol.">
        <title>Genomics insights into ecotype formation of ammonia-oxidizing archaea in the deep ocean.</title>
        <authorList>
            <person name="Wang Y."/>
            <person name="Huang J.M."/>
            <person name="Cui G.J."/>
            <person name="Nunoura T."/>
            <person name="Takaki Y."/>
            <person name="Li W.L."/>
            <person name="Li J."/>
            <person name="Gao Z.M."/>
            <person name="Takai K."/>
            <person name="Zhang A.Q."/>
            <person name="Stepanauskas R."/>
        </authorList>
    </citation>
    <scope>NUCLEOTIDE SEQUENCE [LARGE SCALE GENOMIC DNA]</scope>
    <source>
        <strain evidence="1 2">C4</strain>
    </source>
</reference>
<dbReference type="PANTHER" id="PTHR43861:SF6">
    <property type="entry name" value="METHYLTRANSFERASE TYPE 11"/>
    <property type="match status" value="1"/>
</dbReference>